<evidence type="ECO:0000259" key="14">
    <source>
        <dbReference type="Pfam" id="PF07715"/>
    </source>
</evidence>
<name>A0A844CNC0_9RHOB</name>
<evidence type="ECO:0000256" key="8">
    <source>
        <dbReference type="ARBA" id="ARBA00023237"/>
    </source>
</evidence>
<dbReference type="PANTHER" id="PTHR30069:SF49">
    <property type="entry name" value="OUTER MEMBRANE PROTEIN C"/>
    <property type="match status" value="1"/>
</dbReference>
<accession>A0A844CNC0</accession>
<dbReference type="AlphaFoldDB" id="A0A844CNC0"/>
<evidence type="ECO:0000256" key="9">
    <source>
        <dbReference type="PROSITE-ProRule" id="PRU01360"/>
    </source>
</evidence>
<dbReference type="PANTHER" id="PTHR30069">
    <property type="entry name" value="TONB-DEPENDENT OUTER MEMBRANE RECEPTOR"/>
    <property type="match status" value="1"/>
</dbReference>
<evidence type="ECO:0000256" key="3">
    <source>
        <dbReference type="ARBA" id="ARBA00022452"/>
    </source>
</evidence>
<dbReference type="InterPro" id="IPR039426">
    <property type="entry name" value="TonB-dep_rcpt-like"/>
</dbReference>
<dbReference type="GO" id="GO:0009279">
    <property type="term" value="C:cell outer membrane"/>
    <property type="evidence" value="ECO:0007669"/>
    <property type="project" value="UniProtKB-SubCell"/>
</dbReference>
<dbReference type="InterPro" id="IPR036942">
    <property type="entry name" value="Beta-barrel_TonB_sf"/>
</dbReference>
<evidence type="ECO:0000256" key="10">
    <source>
        <dbReference type="PROSITE-ProRule" id="PRU10144"/>
    </source>
</evidence>
<keyword evidence="8 9" id="KW-0998">Cell outer membrane</keyword>
<dbReference type="EMBL" id="SZWE01000001">
    <property type="protein sequence ID" value="MRU14965.1"/>
    <property type="molecule type" value="Genomic_DNA"/>
</dbReference>
<feature type="chain" id="PRO_5032862002" evidence="12">
    <location>
        <begin position="26"/>
        <end position="683"/>
    </location>
</feature>
<evidence type="ECO:0000256" key="5">
    <source>
        <dbReference type="ARBA" id="ARBA00022729"/>
    </source>
</evidence>
<keyword evidence="15" id="KW-0675">Receptor</keyword>
<dbReference type="Gene3D" id="2.170.130.10">
    <property type="entry name" value="TonB-dependent receptor, plug domain"/>
    <property type="match status" value="1"/>
</dbReference>
<keyword evidence="16" id="KW-1185">Reference proteome</keyword>
<dbReference type="InterPro" id="IPR000531">
    <property type="entry name" value="Beta-barrel_TonB"/>
</dbReference>
<dbReference type="InterPro" id="IPR012910">
    <property type="entry name" value="Plug_dom"/>
</dbReference>
<gene>
    <name evidence="15" type="ORF">FDP25_05930</name>
</gene>
<dbReference type="GO" id="GO:0044718">
    <property type="term" value="P:siderophore transmembrane transport"/>
    <property type="evidence" value="ECO:0007669"/>
    <property type="project" value="TreeGrafter"/>
</dbReference>
<feature type="short sequence motif" description="TonB C-terminal box" evidence="10">
    <location>
        <begin position="666"/>
        <end position="683"/>
    </location>
</feature>
<dbReference type="GO" id="GO:0015344">
    <property type="term" value="F:siderophore uptake transmembrane transporter activity"/>
    <property type="evidence" value="ECO:0007669"/>
    <property type="project" value="TreeGrafter"/>
</dbReference>
<comment type="caution">
    <text evidence="15">The sequence shown here is derived from an EMBL/GenBank/DDBJ whole genome shotgun (WGS) entry which is preliminary data.</text>
</comment>
<evidence type="ECO:0000256" key="12">
    <source>
        <dbReference type="SAM" id="SignalP"/>
    </source>
</evidence>
<feature type="domain" description="TonB-dependent receptor-like beta-barrel" evidence="13">
    <location>
        <begin position="209"/>
        <end position="646"/>
    </location>
</feature>
<organism evidence="15 16">
    <name type="scientific">Roseovarius bejariae</name>
    <dbReference type="NCBI Taxonomy" id="2576383"/>
    <lineage>
        <taxon>Bacteria</taxon>
        <taxon>Pseudomonadati</taxon>
        <taxon>Pseudomonadota</taxon>
        <taxon>Alphaproteobacteria</taxon>
        <taxon>Rhodobacterales</taxon>
        <taxon>Roseobacteraceae</taxon>
        <taxon>Roseovarius</taxon>
    </lineage>
</organism>
<dbReference type="InterPro" id="IPR010917">
    <property type="entry name" value="TonB_rcpt_CS"/>
</dbReference>
<protein>
    <submittedName>
        <fullName evidence="15">TonB-dependent receptor</fullName>
    </submittedName>
</protein>
<evidence type="ECO:0000313" key="15">
    <source>
        <dbReference type="EMBL" id="MRU14965.1"/>
    </source>
</evidence>
<reference evidence="15 16" key="1">
    <citation type="submission" date="2019-05" db="EMBL/GenBank/DDBJ databases">
        <title>Roseovarius bejariae sp. nov., a moderately halophylic bacterium isolated from a saline soil in Rambla Salada (Murcia).</title>
        <authorList>
            <person name="Castro D.J."/>
            <person name="Gomez-Altuve A."/>
            <person name="Reina J.C."/>
            <person name="Rodriguez M."/>
            <person name="Sampedro I."/>
            <person name="Llamas I."/>
            <person name="Martinez-Checa F."/>
        </authorList>
    </citation>
    <scope>NUCLEOTIDE SEQUENCE [LARGE SCALE GENOMIC DNA]</scope>
    <source>
        <strain evidence="15 16">A21</strain>
    </source>
</reference>
<evidence type="ECO:0000256" key="4">
    <source>
        <dbReference type="ARBA" id="ARBA00022692"/>
    </source>
</evidence>
<evidence type="ECO:0000256" key="11">
    <source>
        <dbReference type="RuleBase" id="RU003357"/>
    </source>
</evidence>
<keyword evidence="4 9" id="KW-0812">Transmembrane</keyword>
<dbReference type="Pfam" id="PF07715">
    <property type="entry name" value="Plug"/>
    <property type="match status" value="1"/>
</dbReference>
<feature type="domain" description="TonB-dependent receptor plug" evidence="14">
    <location>
        <begin position="52"/>
        <end position="150"/>
    </location>
</feature>
<dbReference type="Pfam" id="PF00593">
    <property type="entry name" value="TonB_dep_Rec_b-barrel"/>
    <property type="match status" value="1"/>
</dbReference>
<keyword evidence="5 12" id="KW-0732">Signal</keyword>
<dbReference type="InterPro" id="IPR037066">
    <property type="entry name" value="Plug_dom_sf"/>
</dbReference>
<feature type="signal peptide" evidence="12">
    <location>
        <begin position="1"/>
        <end position="25"/>
    </location>
</feature>
<sequence length="683" mass="73577">MTLQKHACLGTTVLLLSSTSNLALAQDGNTTAIALDPILVENEVIADGPMSTAVEPADLGTAPAQDGAEALRSVPGVTSGRMGGHGLELVIRGQQQNQLNVIDAGSFTYGACPNRMDPPTAMASFNRADRIIVEKGYASVTHGPGGSGGTVILERDAPTLDPESPFSGEFSTGLSSNGGNLDLGGRFTVDLGRGFYMQAAGELKSADNYKDGSGQTVRSSFDQKSAGVTLGYVGQGVDLAFDAEYDVAEDLLYPGAGMDSPFDETITYRLRGGVDVDAGALTRIEGTLYHTAVDHVMDNYSLRPLPPGITPMRTPSTSDTLGGKLEAHLSFGATEAKLGLDYQANTRDATVFRGPIPNIEAENPANSLFFIWPDVTIAQTGLYFEAETEMSEATRLKYGLRYDYVRADADKAAVTPALGAAPNTLYNAQYGTNFNAAREEHNFGGLLRLEHELTTDTLLFAGLSRSVRTADATERAIARMGWVGNPDIDPEKHHQLDIGMQMNRGAWYLNANAYVDYVDDYILRDQFTVAGTTTYRNVSAQLAGVEIAAGWERDGWEIWGDATYTYGENTTDDRALAQIPPLQGQISMAYGQDLWRAGARVNWATEQDRIDPSRDPGTTSGFATLDLFGSYELSEYATLRAGVNNVTDETYANHLSRTNLFDPALTQVNEPGRTIYVSLDARF</sequence>
<comment type="similarity">
    <text evidence="9 11">Belongs to the TonB-dependent receptor family.</text>
</comment>
<evidence type="ECO:0000256" key="6">
    <source>
        <dbReference type="ARBA" id="ARBA00023077"/>
    </source>
</evidence>
<keyword evidence="3 9" id="KW-1134">Transmembrane beta strand</keyword>
<comment type="subcellular location">
    <subcellularLocation>
        <location evidence="1 9">Cell outer membrane</location>
        <topology evidence="1 9">Multi-pass membrane protein</topology>
    </subcellularLocation>
</comment>
<dbReference type="PROSITE" id="PS52016">
    <property type="entry name" value="TONB_DEPENDENT_REC_3"/>
    <property type="match status" value="1"/>
</dbReference>
<dbReference type="Gene3D" id="2.40.170.20">
    <property type="entry name" value="TonB-dependent receptor, beta-barrel domain"/>
    <property type="match status" value="1"/>
</dbReference>
<keyword evidence="6 11" id="KW-0798">TonB box</keyword>
<keyword evidence="7 9" id="KW-0472">Membrane</keyword>
<dbReference type="OrthoDB" id="9760333at2"/>
<evidence type="ECO:0000256" key="2">
    <source>
        <dbReference type="ARBA" id="ARBA00022448"/>
    </source>
</evidence>
<proteinExistence type="inferred from homology"/>
<dbReference type="PROSITE" id="PS01156">
    <property type="entry name" value="TONB_DEPENDENT_REC_2"/>
    <property type="match status" value="1"/>
</dbReference>
<evidence type="ECO:0000256" key="1">
    <source>
        <dbReference type="ARBA" id="ARBA00004571"/>
    </source>
</evidence>
<keyword evidence="2 9" id="KW-0813">Transport</keyword>
<evidence type="ECO:0000256" key="7">
    <source>
        <dbReference type="ARBA" id="ARBA00023136"/>
    </source>
</evidence>
<dbReference type="SUPFAM" id="SSF56935">
    <property type="entry name" value="Porins"/>
    <property type="match status" value="1"/>
</dbReference>
<dbReference type="Proteomes" id="UP000564704">
    <property type="component" value="Unassembled WGS sequence"/>
</dbReference>
<evidence type="ECO:0000259" key="13">
    <source>
        <dbReference type="Pfam" id="PF00593"/>
    </source>
</evidence>
<dbReference type="RefSeq" id="WP_154149850.1">
    <property type="nucleotide sequence ID" value="NZ_SZWE01000001.1"/>
</dbReference>
<evidence type="ECO:0000313" key="16">
    <source>
        <dbReference type="Proteomes" id="UP000564704"/>
    </source>
</evidence>